<dbReference type="AlphaFoldDB" id="A0A382PLL4"/>
<dbReference type="InterPro" id="IPR000086">
    <property type="entry name" value="NUDIX_hydrolase_dom"/>
</dbReference>
<dbReference type="PROSITE" id="PS51462">
    <property type="entry name" value="NUDIX"/>
    <property type="match status" value="1"/>
</dbReference>
<evidence type="ECO:0000313" key="2">
    <source>
        <dbReference type="EMBL" id="SVC74146.1"/>
    </source>
</evidence>
<proteinExistence type="predicted"/>
<sequence>MSLPHRIATLLYCFHEDGRVLLMERRQEPNLGLFSPPGGKLRADEGESPYACACREAREEMGLDLTPADCHLAGMVSEHGYEGQAHWLMFLFEIEKPLVELPP</sequence>
<organism evidence="2">
    <name type="scientific">marine metagenome</name>
    <dbReference type="NCBI Taxonomy" id="408172"/>
    <lineage>
        <taxon>unclassified sequences</taxon>
        <taxon>metagenomes</taxon>
        <taxon>ecological metagenomes</taxon>
    </lineage>
</organism>
<dbReference type="InterPro" id="IPR015797">
    <property type="entry name" value="NUDIX_hydrolase-like_dom_sf"/>
</dbReference>
<gene>
    <name evidence="2" type="ORF">METZ01_LOCUS327000</name>
</gene>
<dbReference type="PANTHER" id="PTHR43736">
    <property type="entry name" value="ADP-RIBOSE PYROPHOSPHATASE"/>
    <property type="match status" value="1"/>
</dbReference>
<reference evidence="2" key="1">
    <citation type="submission" date="2018-05" db="EMBL/GenBank/DDBJ databases">
        <authorList>
            <person name="Lanie J.A."/>
            <person name="Ng W.-L."/>
            <person name="Kazmierczak K.M."/>
            <person name="Andrzejewski T.M."/>
            <person name="Davidsen T.M."/>
            <person name="Wayne K.J."/>
            <person name="Tettelin H."/>
            <person name="Glass J.I."/>
            <person name="Rusch D."/>
            <person name="Podicherti R."/>
            <person name="Tsui H.-C.T."/>
            <person name="Winkler M.E."/>
        </authorList>
    </citation>
    <scope>NUCLEOTIDE SEQUENCE</scope>
</reference>
<dbReference type="Pfam" id="PF00293">
    <property type="entry name" value="NUDIX"/>
    <property type="match status" value="1"/>
</dbReference>
<feature type="non-terminal residue" evidence="2">
    <location>
        <position position="103"/>
    </location>
</feature>
<name>A0A382PLL4_9ZZZZ</name>
<dbReference type="EMBL" id="UINC01108213">
    <property type="protein sequence ID" value="SVC74146.1"/>
    <property type="molecule type" value="Genomic_DNA"/>
</dbReference>
<feature type="domain" description="Nudix hydrolase" evidence="1">
    <location>
        <begin position="4"/>
        <end position="103"/>
    </location>
</feature>
<protein>
    <recommendedName>
        <fullName evidence="1">Nudix hydrolase domain-containing protein</fullName>
    </recommendedName>
</protein>
<dbReference type="PANTHER" id="PTHR43736:SF1">
    <property type="entry name" value="DIHYDRONEOPTERIN TRIPHOSPHATE DIPHOSPHATASE"/>
    <property type="match status" value="1"/>
</dbReference>
<dbReference type="Gene3D" id="3.90.79.10">
    <property type="entry name" value="Nucleoside Triphosphate Pyrophosphohydrolase"/>
    <property type="match status" value="1"/>
</dbReference>
<accession>A0A382PLL4</accession>
<dbReference type="SUPFAM" id="SSF55811">
    <property type="entry name" value="Nudix"/>
    <property type="match status" value="1"/>
</dbReference>
<evidence type="ECO:0000259" key="1">
    <source>
        <dbReference type="PROSITE" id="PS51462"/>
    </source>
</evidence>